<evidence type="ECO:0000313" key="1">
    <source>
        <dbReference type="EMBL" id="MCO6051215.1"/>
    </source>
</evidence>
<organism evidence="1 2">
    <name type="scientific">Mesorhizobium liriopis</name>
    <dbReference type="NCBI Taxonomy" id="2953882"/>
    <lineage>
        <taxon>Bacteria</taxon>
        <taxon>Pseudomonadati</taxon>
        <taxon>Pseudomonadota</taxon>
        <taxon>Alphaproteobacteria</taxon>
        <taxon>Hyphomicrobiales</taxon>
        <taxon>Phyllobacteriaceae</taxon>
        <taxon>Mesorhizobium</taxon>
    </lineage>
</organism>
<dbReference type="RefSeq" id="WP_252820542.1">
    <property type="nucleotide sequence ID" value="NZ_JAMXQS010000007.1"/>
</dbReference>
<name>A0ABT1CAK7_9HYPH</name>
<keyword evidence="2" id="KW-1185">Reference proteome</keyword>
<dbReference type="EMBL" id="JAMXQS010000007">
    <property type="protein sequence ID" value="MCO6051215.1"/>
    <property type="molecule type" value="Genomic_DNA"/>
</dbReference>
<dbReference type="InterPro" id="IPR007362">
    <property type="entry name" value="DUF429"/>
</dbReference>
<dbReference type="Pfam" id="PF04250">
    <property type="entry name" value="DUF429"/>
    <property type="match status" value="1"/>
</dbReference>
<sequence length="272" mass="30450">MIIRGIDFTSRPTRRKPITCVEARLDGEVLKVERLEKWESFGGYGEVLRRPGPWIAGLDFPFSQSRRFIENIGWPREWRAMIRHVAGMDRAAFRAALEAYRLPRAIGDREHSRATDRSARSVSPQKLYGVPVALMFFEGVPRLLEAGVTVAGLHEGDPERVAVEAYPGVLARHLIGRRSYKNDDLRKQTADQQAAREEILRHLGSGTLLPTHGVIVETDIPFADDPSGDTLDALLCAVQAAWCCRERDHDFGAPEGFDLLEGWIADPTLPTV</sequence>
<evidence type="ECO:0000313" key="2">
    <source>
        <dbReference type="Proteomes" id="UP001205906"/>
    </source>
</evidence>
<reference evidence="1 2" key="1">
    <citation type="submission" date="2022-06" db="EMBL/GenBank/DDBJ databases">
        <title>Mesorhizobium sp. strain RP14 Genome sequencing and assembly.</title>
        <authorList>
            <person name="Kim I."/>
        </authorList>
    </citation>
    <scope>NUCLEOTIDE SEQUENCE [LARGE SCALE GENOMIC DNA]</scope>
    <source>
        <strain evidence="2">RP14(2022)</strain>
    </source>
</reference>
<gene>
    <name evidence="1" type="ORF">NGM99_15630</name>
</gene>
<accession>A0ABT1CAK7</accession>
<comment type="caution">
    <text evidence="1">The sequence shown here is derived from an EMBL/GenBank/DDBJ whole genome shotgun (WGS) entry which is preliminary data.</text>
</comment>
<proteinExistence type="predicted"/>
<dbReference type="Proteomes" id="UP001205906">
    <property type="component" value="Unassembled WGS sequence"/>
</dbReference>
<protein>
    <submittedName>
        <fullName evidence="1">DUF429 domain-containing protein</fullName>
    </submittedName>
</protein>